<evidence type="ECO:0000313" key="2">
    <source>
        <dbReference type="EMBL" id="OBS81155.1"/>
    </source>
</evidence>
<dbReference type="Proteomes" id="UP000092124">
    <property type="component" value="Unassembled WGS sequence"/>
</dbReference>
<evidence type="ECO:0000313" key="3">
    <source>
        <dbReference type="Proteomes" id="UP000092124"/>
    </source>
</evidence>
<proteinExistence type="predicted"/>
<organism evidence="2 3">
    <name type="scientific">Neotoma lepida</name>
    <name type="common">Desert woodrat</name>
    <dbReference type="NCBI Taxonomy" id="56216"/>
    <lineage>
        <taxon>Eukaryota</taxon>
        <taxon>Metazoa</taxon>
        <taxon>Chordata</taxon>
        <taxon>Craniata</taxon>
        <taxon>Vertebrata</taxon>
        <taxon>Euteleostomi</taxon>
        <taxon>Mammalia</taxon>
        <taxon>Eutheria</taxon>
        <taxon>Euarchontoglires</taxon>
        <taxon>Glires</taxon>
        <taxon>Rodentia</taxon>
        <taxon>Myomorpha</taxon>
        <taxon>Muroidea</taxon>
        <taxon>Cricetidae</taxon>
        <taxon>Neotominae</taxon>
        <taxon>Neotoma</taxon>
    </lineage>
</organism>
<evidence type="ECO:0000256" key="1">
    <source>
        <dbReference type="SAM" id="MobiDB-lite"/>
    </source>
</evidence>
<name>A0A1A6HT22_NEOLE</name>
<keyword evidence="3" id="KW-1185">Reference proteome</keyword>
<feature type="non-terminal residue" evidence="2">
    <location>
        <position position="1"/>
    </location>
</feature>
<accession>A0A1A6HT22</accession>
<comment type="caution">
    <text evidence="2">The sequence shown here is derived from an EMBL/GenBank/DDBJ whole genome shotgun (WGS) entry which is preliminary data.</text>
</comment>
<protein>
    <submittedName>
        <fullName evidence="2">Uncharacterized protein</fullName>
    </submittedName>
</protein>
<dbReference type="STRING" id="56216.A0A1A6HT22"/>
<dbReference type="Pfam" id="PF15799">
    <property type="entry name" value="CCD48"/>
    <property type="match status" value="1"/>
</dbReference>
<dbReference type="EMBL" id="LZPO01017289">
    <property type="protein sequence ID" value="OBS81155.1"/>
    <property type="molecule type" value="Genomic_DNA"/>
</dbReference>
<dbReference type="OrthoDB" id="10054715at2759"/>
<gene>
    <name evidence="2" type="ORF">A6R68_20624</name>
</gene>
<dbReference type="InterPro" id="IPR031601">
    <property type="entry name" value="CCD48"/>
</dbReference>
<dbReference type="AlphaFoldDB" id="A0A1A6HT22"/>
<reference evidence="2 3" key="1">
    <citation type="submission" date="2016-06" db="EMBL/GenBank/DDBJ databases">
        <title>The Draft Genome Sequence and Annotation of the Desert Woodrat Neotoma lepida.</title>
        <authorList>
            <person name="Campbell M."/>
            <person name="Oakeson K.F."/>
            <person name="Yandell M."/>
            <person name="Halpert J.R."/>
            <person name="Dearing D."/>
        </authorList>
    </citation>
    <scope>NUCLEOTIDE SEQUENCE [LARGE SCALE GENOMIC DNA]</scope>
    <source>
        <strain evidence="2">417</strain>
        <tissue evidence="2">Liver</tissue>
    </source>
</reference>
<feature type="region of interest" description="Disordered" evidence="1">
    <location>
        <begin position="1"/>
        <end position="83"/>
    </location>
</feature>
<sequence>RSEGPQLLNLPQASIQPENKNGEPKARGTRSVDTIPEVAQQSDASLRSRDTDEEDEQLFRSVEGQAASEEEEEEQWQEKSRPPQACVEVSLVQPSGCVSR</sequence>
<feature type="compositionally biased region" description="Polar residues" evidence="1">
    <location>
        <begin position="9"/>
        <end position="19"/>
    </location>
</feature>